<dbReference type="Pfam" id="PF00335">
    <property type="entry name" value="Tetraspanin"/>
    <property type="match status" value="1"/>
</dbReference>
<evidence type="ECO:0000256" key="2">
    <source>
        <dbReference type="ARBA" id="ARBA00022692"/>
    </source>
</evidence>
<evidence type="ECO:0000256" key="5">
    <source>
        <dbReference type="SAM" id="Phobius"/>
    </source>
</evidence>
<keyword evidence="7" id="KW-1185">Reference proteome</keyword>
<accession>A0AAD5X1T5</accession>
<comment type="caution">
    <text evidence="6">The sequence shown here is derived from an EMBL/GenBank/DDBJ whole genome shotgun (WGS) entry which is preliminary data.</text>
</comment>
<feature type="transmembrane region" description="Helical" evidence="5">
    <location>
        <begin position="50"/>
        <end position="70"/>
    </location>
</feature>
<organism evidence="6 7">
    <name type="scientific">Rhizophlyctis rosea</name>
    <dbReference type="NCBI Taxonomy" id="64517"/>
    <lineage>
        <taxon>Eukaryota</taxon>
        <taxon>Fungi</taxon>
        <taxon>Fungi incertae sedis</taxon>
        <taxon>Chytridiomycota</taxon>
        <taxon>Chytridiomycota incertae sedis</taxon>
        <taxon>Chytridiomycetes</taxon>
        <taxon>Rhizophlyctidales</taxon>
        <taxon>Rhizophlyctidaceae</taxon>
        <taxon>Rhizophlyctis</taxon>
    </lineage>
</organism>
<gene>
    <name evidence="6" type="primary">CD63</name>
    <name evidence="6" type="ORF">HK097_008242</name>
</gene>
<proteinExistence type="predicted"/>
<dbReference type="InterPro" id="IPR008952">
    <property type="entry name" value="Tetraspanin_EC2_sf"/>
</dbReference>
<keyword evidence="3 5" id="KW-1133">Transmembrane helix</keyword>
<dbReference type="AlphaFoldDB" id="A0AAD5X1T5"/>
<dbReference type="EMBL" id="JADGJD010000475">
    <property type="protein sequence ID" value="KAJ3050760.1"/>
    <property type="molecule type" value="Genomic_DNA"/>
</dbReference>
<keyword evidence="2 5" id="KW-0812">Transmembrane</keyword>
<protein>
    <submittedName>
        <fullName evidence="6">Cd63 antigen</fullName>
    </submittedName>
</protein>
<dbReference type="Proteomes" id="UP001212841">
    <property type="component" value="Unassembled WGS sequence"/>
</dbReference>
<dbReference type="InterPro" id="IPR018499">
    <property type="entry name" value="Tetraspanin/Peripherin"/>
</dbReference>
<dbReference type="GO" id="GO:0016020">
    <property type="term" value="C:membrane"/>
    <property type="evidence" value="ECO:0007669"/>
    <property type="project" value="UniProtKB-SubCell"/>
</dbReference>
<evidence type="ECO:0000313" key="7">
    <source>
        <dbReference type="Proteomes" id="UP001212841"/>
    </source>
</evidence>
<name>A0AAD5X1T5_9FUNG</name>
<dbReference type="PANTHER" id="PTHR19282">
    <property type="entry name" value="TETRASPANIN"/>
    <property type="match status" value="1"/>
</dbReference>
<sequence length="223" mass="24283">MPSEATAFSASRWTVFTITLLTGIAGLTTLALGIHAFIWPLGEALLPSALPTLVIILGALVFCASFLGAVGAVTEEKHVLKTYFAIGLALVIIQAVVAGVGLSGRGHIRGELEKSWNDNWQKHPAAIRNAEETYECCGFHNVTDRAYPKGFLDSCVINPDFAYTRSCEDVLVEEFRDRQYYLGVGGLVLAILQGASLIPTYYMFHRLDHPEGTAGERSRLLPN</sequence>
<feature type="transmembrane region" description="Helical" evidence="5">
    <location>
        <begin position="82"/>
        <end position="102"/>
    </location>
</feature>
<reference evidence="6" key="1">
    <citation type="submission" date="2020-05" db="EMBL/GenBank/DDBJ databases">
        <title>Phylogenomic resolution of chytrid fungi.</title>
        <authorList>
            <person name="Stajich J.E."/>
            <person name="Amses K."/>
            <person name="Simmons R."/>
            <person name="Seto K."/>
            <person name="Myers J."/>
            <person name="Bonds A."/>
            <person name="Quandt C.A."/>
            <person name="Barry K."/>
            <person name="Liu P."/>
            <person name="Grigoriev I."/>
            <person name="Longcore J.E."/>
            <person name="James T.Y."/>
        </authorList>
    </citation>
    <scope>NUCLEOTIDE SEQUENCE</scope>
    <source>
        <strain evidence="6">JEL0318</strain>
    </source>
</reference>
<evidence type="ECO:0000256" key="4">
    <source>
        <dbReference type="ARBA" id="ARBA00023136"/>
    </source>
</evidence>
<evidence type="ECO:0000256" key="3">
    <source>
        <dbReference type="ARBA" id="ARBA00022989"/>
    </source>
</evidence>
<feature type="transmembrane region" description="Helical" evidence="5">
    <location>
        <begin position="12"/>
        <end position="38"/>
    </location>
</feature>
<evidence type="ECO:0000256" key="1">
    <source>
        <dbReference type="ARBA" id="ARBA00004141"/>
    </source>
</evidence>
<feature type="transmembrane region" description="Helical" evidence="5">
    <location>
        <begin position="180"/>
        <end position="204"/>
    </location>
</feature>
<dbReference type="PRINTS" id="PR00259">
    <property type="entry name" value="TMFOUR"/>
</dbReference>
<comment type="subcellular location">
    <subcellularLocation>
        <location evidence="1">Membrane</location>
        <topology evidence="1">Multi-pass membrane protein</topology>
    </subcellularLocation>
</comment>
<dbReference type="SUPFAM" id="SSF48652">
    <property type="entry name" value="Tetraspanin"/>
    <property type="match status" value="1"/>
</dbReference>
<evidence type="ECO:0000313" key="6">
    <source>
        <dbReference type="EMBL" id="KAJ3050760.1"/>
    </source>
</evidence>
<keyword evidence="4 5" id="KW-0472">Membrane</keyword>